<dbReference type="InterPro" id="IPR010106">
    <property type="entry name" value="RpnA"/>
</dbReference>
<dbReference type="PANTHER" id="PTHR41317:SF1">
    <property type="entry name" value="PD-(D_E)XK NUCLEASE FAMILY TRANSPOSASE"/>
    <property type="match status" value="1"/>
</dbReference>
<accession>A0A4P9UQW1</accession>
<organism evidence="1 2">
    <name type="scientific">Methylotuvimicrobium buryatense</name>
    <name type="common">Methylomicrobium buryatense</name>
    <dbReference type="NCBI Taxonomy" id="95641"/>
    <lineage>
        <taxon>Bacteria</taxon>
        <taxon>Pseudomonadati</taxon>
        <taxon>Pseudomonadota</taxon>
        <taxon>Gammaproteobacteria</taxon>
        <taxon>Methylococcales</taxon>
        <taxon>Methylococcaceae</taxon>
        <taxon>Methylotuvimicrobium</taxon>
    </lineage>
</organism>
<dbReference type="STRING" id="675511.GCA_000341735_01639"/>
<protein>
    <submittedName>
        <fullName evidence="1">Rpn family recombination-promoting nuclease/putative transposase</fullName>
    </submittedName>
</protein>
<evidence type="ECO:0000313" key="1">
    <source>
        <dbReference type="EMBL" id="QCW82006.1"/>
    </source>
</evidence>
<name>A0A4P9UQW1_METBY</name>
<dbReference type="Proteomes" id="UP000305881">
    <property type="component" value="Chromosome"/>
</dbReference>
<dbReference type="KEGG" id="mbur:EQU24_06885"/>
<dbReference type="PANTHER" id="PTHR41317">
    <property type="entry name" value="PD-(D_E)XK NUCLEASE FAMILY TRANSPOSASE"/>
    <property type="match status" value="1"/>
</dbReference>
<dbReference type="Pfam" id="PF12784">
    <property type="entry name" value="PDDEXK_2"/>
    <property type="match status" value="1"/>
</dbReference>
<proteinExistence type="predicted"/>
<dbReference type="NCBIfam" id="TIGR01784">
    <property type="entry name" value="T_den_put_tspse"/>
    <property type="match status" value="1"/>
</dbReference>
<dbReference type="AlphaFoldDB" id="A0A4P9UQW1"/>
<evidence type="ECO:0000313" key="2">
    <source>
        <dbReference type="Proteomes" id="UP000305881"/>
    </source>
</evidence>
<gene>
    <name evidence="1" type="ORF">EQU24_06885</name>
</gene>
<dbReference type="OrthoDB" id="9812287at2"/>
<dbReference type="EMBL" id="CP035467">
    <property type="protein sequence ID" value="QCW82006.1"/>
    <property type="molecule type" value="Genomic_DNA"/>
</dbReference>
<keyword evidence="2" id="KW-1185">Reference proteome</keyword>
<dbReference type="RefSeq" id="WP_014149136.1">
    <property type="nucleotide sequence ID" value="NZ_CP035467.1"/>
</dbReference>
<reference evidence="2" key="1">
    <citation type="journal article" date="2019" name="J. Bacteriol.">
        <title>A Mutagenic Screen Identifies a TonB-Dependent Receptor Required for the Lanthanide Metal Switch in the Type I Methanotroph 'Methylotuvimicrobium buryatense' 5GB1C.</title>
        <authorList>
            <person name="Groom J.D."/>
            <person name="Ford S.M."/>
            <person name="Pesesky M.W."/>
            <person name="Lidstrom M.E."/>
        </authorList>
    </citation>
    <scope>NUCLEOTIDE SEQUENCE [LARGE SCALE GENOMIC DNA]</scope>
    <source>
        <strain evidence="2">5GB1C</strain>
    </source>
</reference>
<sequence length="306" mass="36268">MKEKYINLFTDFGFKKAFGEEASKEHLISFLNTLLPEKHQIQELQFNQNERQGASALDRKAIFDLSCVSSTGEYFIVELQKAKQNFFKDRSVFYSTFPIQQQAERGDWNFKLAAVYTIGILDFVFDEDESQGRHEVVHRVQLKNQHHQVFYDKLTFIYLTLPNFTKTEDELDTLQDKWFYVFRHLHELDEIPPRLRERVFLSLFEKARIARFQPEERDAYESSLKYYRDLKNVIDTARDEGREEGREEGIEKGREEGRLDEKRNLAIRMIRREMSDEDIAELTGLSMDVIAEIRANLAHFISDEPL</sequence>